<dbReference type="PROSITE" id="PS50110">
    <property type="entry name" value="RESPONSE_REGULATORY"/>
    <property type="match status" value="1"/>
</dbReference>
<dbReference type="Pfam" id="PF00072">
    <property type="entry name" value="Response_reg"/>
    <property type="match status" value="1"/>
</dbReference>
<dbReference type="RefSeq" id="WP_190560637.1">
    <property type="nucleotide sequence ID" value="NZ_JACJQU010000006.1"/>
</dbReference>
<evidence type="ECO:0000256" key="1">
    <source>
        <dbReference type="PROSITE-ProRule" id="PRU00169"/>
    </source>
</evidence>
<feature type="domain" description="Response regulatory" evidence="2">
    <location>
        <begin position="18"/>
        <end position="135"/>
    </location>
</feature>
<keyword evidence="4" id="KW-1185">Reference proteome</keyword>
<sequence>MNLSVASPAKVGILKDLQILVVDNDVDSGVLYSIFLTNFGATVKTSSSIKEALEILHWFVPHIIICEIRFLGESVYKLFNKLSVMEGDNRNYIPVIVTSTASTGIISEIPAIELERYLLKPVDLDKLILMITKLFWTGEHNLSDCGLKQKCSHQI</sequence>
<dbReference type="InterPro" id="IPR001789">
    <property type="entry name" value="Sig_transdc_resp-reg_receiver"/>
</dbReference>
<organism evidence="3 4">
    <name type="scientific">Anabaena sphaerica FACHB-251</name>
    <dbReference type="NCBI Taxonomy" id="2692883"/>
    <lineage>
        <taxon>Bacteria</taxon>
        <taxon>Bacillati</taxon>
        <taxon>Cyanobacteriota</taxon>
        <taxon>Cyanophyceae</taxon>
        <taxon>Nostocales</taxon>
        <taxon>Nostocaceae</taxon>
        <taxon>Anabaena</taxon>
    </lineage>
</organism>
<accession>A0A926WJ05</accession>
<comment type="caution">
    <text evidence="1">Lacks conserved residue(s) required for the propagation of feature annotation.</text>
</comment>
<evidence type="ECO:0000313" key="3">
    <source>
        <dbReference type="EMBL" id="MBD2294341.1"/>
    </source>
</evidence>
<dbReference type="Gene3D" id="3.40.50.2300">
    <property type="match status" value="1"/>
</dbReference>
<dbReference type="InterPro" id="IPR011006">
    <property type="entry name" value="CheY-like_superfamily"/>
</dbReference>
<protein>
    <submittedName>
        <fullName evidence="3">Response regulator</fullName>
    </submittedName>
</protein>
<dbReference type="GO" id="GO:0000160">
    <property type="term" value="P:phosphorelay signal transduction system"/>
    <property type="evidence" value="ECO:0007669"/>
    <property type="project" value="InterPro"/>
</dbReference>
<dbReference type="EMBL" id="JACJQU010000006">
    <property type="protein sequence ID" value="MBD2294341.1"/>
    <property type="molecule type" value="Genomic_DNA"/>
</dbReference>
<name>A0A926WJ05_9NOST</name>
<comment type="caution">
    <text evidence="3">The sequence shown here is derived from an EMBL/GenBank/DDBJ whole genome shotgun (WGS) entry which is preliminary data.</text>
</comment>
<dbReference type="SUPFAM" id="SSF52172">
    <property type="entry name" value="CheY-like"/>
    <property type="match status" value="1"/>
</dbReference>
<evidence type="ECO:0000313" key="4">
    <source>
        <dbReference type="Proteomes" id="UP000662185"/>
    </source>
</evidence>
<gene>
    <name evidence="3" type="ORF">H6G06_12800</name>
</gene>
<proteinExistence type="predicted"/>
<reference evidence="4" key="1">
    <citation type="journal article" date="2020" name="ISME J.">
        <title>Comparative genomics reveals insights into cyanobacterial evolution and habitat adaptation.</title>
        <authorList>
            <person name="Chen M.Y."/>
            <person name="Teng W.K."/>
            <person name="Zhao L."/>
            <person name="Hu C.X."/>
            <person name="Zhou Y.K."/>
            <person name="Han B.P."/>
            <person name="Song L.R."/>
            <person name="Shu W.S."/>
        </authorList>
    </citation>
    <scope>NUCLEOTIDE SEQUENCE [LARGE SCALE GENOMIC DNA]</scope>
    <source>
        <strain evidence="4">FACHB-251</strain>
    </source>
</reference>
<dbReference type="SMART" id="SM00448">
    <property type="entry name" value="REC"/>
    <property type="match status" value="1"/>
</dbReference>
<evidence type="ECO:0000259" key="2">
    <source>
        <dbReference type="PROSITE" id="PS50110"/>
    </source>
</evidence>
<dbReference type="Proteomes" id="UP000662185">
    <property type="component" value="Unassembled WGS sequence"/>
</dbReference>
<dbReference type="AlphaFoldDB" id="A0A926WJ05"/>